<proteinExistence type="predicted"/>
<dbReference type="AlphaFoldDB" id="A0A1I7TFL3"/>
<feature type="transmembrane region" description="Helical" evidence="1">
    <location>
        <begin position="31"/>
        <end position="54"/>
    </location>
</feature>
<evidence type="ECO:0000313" key="3">
    <source>
        <dbReference type="WBParaSite" id="Csp11.Scaffold601.g5453.t1"/>
    </source>
</evidence>
<keyword evidence="2" id="KW-1185">Reference proteome</keyword>
<dbReference type="WBParaSite" id="Csp11.Scaffold601.g5453.t1">
    <property type="protein sequence ID" value="Csp11.Scaffold601.g5453.t1"/>
    <property type="gene ID" value="Csp11.Scaffold601.g5453"/>
</dbReference>
<sequence>MCLTLFVTPHNSETRETTWLNLSSLSMHKSLIRITLVVYLSPFRVFFVGLAVLADVRNHVDHHSLPVFRVVGEVEVDVALEMMKREVVCTLLLLLPFKSQPQSADNHLLSLFLLYLTTSFLKRVNLLITNGKILNGAEK</sequence>
<organism evidence="2 3">
    <name type="scientific">Caenorhabditis tropicalis</name>
    <dbReference type="NCBI Taxonomy" id="1561998"/>
    <lineage>
        <taxon>Eukaryota</taxon>
        <taxon>Metazoa</taxon>
        <taxon>Ecdysozoa</taxon>
        <taxon>Nematoda</taxon>
        <taxon>Chromadorea</taxon>
        <taxon>Rhabditida</taxon>
        <taxon>Rhabditina</taxon>
        <taxon>Rhabditomorpha</taxon>
        <taxon>Rhabditoidea</taxon>
        <taxon>Rhabditidae</taxon>
        <taxon>Peloderinae</taxon>
        <taxon>Caenorhabditis</taxon>
    </lineage>
</organism>
<accession>A0A1I7TFL3</accession>
<dbReference type="Proteomes" id="UP000095282">
    <property type="component" value="Unplaced"/>
</dbReference>
<protein>
    <submittedName>
        <fullName evidence="3">CBS domain-containing protein</fullName>
    </submittedName>
</protein>
<keyword evidence="1" id="KW-1133">Transmembrane helix</keyword>
<evidence type="ECO:0000256" key="1">
    <source>
        <dbReference type="SAM" id="Phobius"/>
    </source>
</evidence>
<evidence type="ECO:0000313" key="2">
    <source>
        <dbReference type="Proteomes" id="UP000095282"/>
    </source>
</evidence>
<keyword evidence="1" id="KW-0472">Membrane</keyword>
<name>A0A1I7TFL3_9PELO</name>
<keyword evidence="1" id="KW-0812">Transmembrane</keyword>
<reference evidence="3" key="1">
    <citation type="submission" date="2016-11" db="UniProtKB">
        <authorList>
            <consortium name="WormBaseParasite"/>
        </authorList>
    </citation>
    <scope>IDENTIFICATION</scope>
</reference>